<sequence>MEATTTVASRSPAQRKTRSSKLARNTSLLIAAVALLLLVALLSLMTGAISIPAHDVWTALFHADDSEARQIVWNLRLPRILTGMLAGGCLAISGAFLQGIFRNPLADPGIIGVSAGGGLAAVVIMILYPAQIAFLPISAFGGAIVASAVVYLLAWRGGASPLRLVLAGVAVNSLLGAAMTALMIVNSEKVQSVLPWISGSLNGRSWPHFETLLPYAIVGGIASLLLIKQANLLVFGDDAAKLLGSRVEIGRLLIVAVSAFLAGAAISIVGMVGFVGLVMPHIIRMVSGSDYRILLPLSAIGGATLVIAADTAARSWFDPIEFPVGILLALIGAPFFLYLLRRGLAR</sequence>
<feature type="transmembrane region" description="Helical" evidence="8">
    <location>
        <begin position="252"/>
        <end position="279"/>
    </location>
</feature>
<reference evidence="10" key="1">
    <citation type="journal article" date="2019" name="Int. J. Syst. Evol. Microbiol.">
        <title>The Global Catalogue of Microorganisms (GCM) 10K type strain sequencing project: providing services to taxonomists for standard genome sequencing and annotation.</title>
        <authorList>
            <consortium name="The Broad Institute Genomics Platform"/>
            <consortium name="The Broad Institute Genome Sequencing Center for Infectious Disease"/>
            <person name="Wu L."/>
            <person name="Ma J."/>
        </authorList>
    </citation>
    <scope>NUCLEOTIDE SEQUENCE [LARGE SCALE GENOMIC DNA]</scope>
    <source>
        <strain evidence="10">CGMCC 1.18578</strain>
    </source>
</reference>
<dbReference type="InterPro" id="IPR037294">
    <property type="entry name" value="ABC_BtuC-like"/>
</dbReference>
<protein>
    <submittedName>
        <fullName evidence="9">FecCD family ABC transporter permease</fullName>
    </submittedName>
</protein>
<comment type="caution">
    <text evidence="9">The sequence shown here is derived from an EMBL/GenBank/DDBJ whole genome shotgun (WGS) entry which is preliminary data.</text>
</comment>
<accession>A0ABW0R3N0</accession>
<feature type="transmembrane region" description="Helical" evidence="8">
    <location>
        <begin position="320"/>
        <end position="340"/>
    </location>
</feature>
<evidence type="ECO:0000256" key="3">
    <source>
        <dbReference type="ARBA" id="ARBA00022448"/>
    </source>
</evidence>
<feature type="transmembrane region" description="Helical" evidence="8">
    <location>
        <begin position="162"/>
        <end position="185"/>
    </location>
</feature>
<dbReference type="PANTHER" id="PTHR30472">
    <property type="entry name" value="FERRIC ENTEROBACTIN TRANSPORT SYSTEM PERMEASE PROTEIN"/>
    <property type="match status" value="1"/>
</dbReference>
<evidence type="ECO:0000256" key="4">
    <source>
        <dbReference type="ARBA" id="ARBA00022475"/>
    </source>
</evidence>
<feature type="transmembrane region" description="Helical" evidence="8">
    <location>
        <begin position="28"/>
        <end position="51"/>
    </location>
</feature>
<gene>
    <name evidence="9" type="ORF">ACFPQ4_19385</name>
</gene>
<evidence type="ECO:0000256" key="6">
    <source>
        <dbReference type="ARBA" id="ARBA00022989"/>
    </source>
</evidence>
<dbReference type="Proteomes" id="UP001596108">
    <property type="component" value="Unassembled WGS sequence"/>
</dbReference>
<keyword evidence="7 8" id="KW-0472">Membrane</keyword>
<organism evidence="9 10">
    <name type="scientific">Cohnella yongneupensis</name>
    <dbReference type="NCBI Taxonomy" id="425006"/>
    <lineage>
        <taxon>Bacteria</taxon>
        <taxon>Bacillati</taxon>
        <taxon>Bacillota</taxon>
        <taxon>Bacilli</taxon>
        <taxon>Bacillales</taxon>
        <taxon>Paenibacillaceae</taxon>
        <taxon>Cohnella</taxon>
    </lineage>
</organism>
<dbReference type="EMBL" id="JBHSNC010000055">
    <property type="protein sequence ID" value="MFC5531588.1"/>
    <property type="molecule type" value="Genomic_DNA"/>
</dbReference>
<dbReference type="PANTHER" id="PTHR30472:SF68">
    <property type="entry name" value="FERRICHROME TRANSPORT SYSTEM PERMEASE PROTEIN FHUB"/>
    <property type="match status" value="1"/>
</dbReference>
<feature type="transmembrane region" description="Helical" evidence="8">
    <location>
        <begin position="134"/>
        <end position="155"/>
    </location>
</feature>
<evidence type="ECO:0000256" key="1">
    <source>
        <dbReference type="ARBA" id="ARBA00004651"/>
    </source>
</evidence>
<proteinExistence type="inferred from homology"/>
<dbReference type="Pfam" id="PF01032">
    <property type="entry name" value="FecCD"/>
    <property type="match status" value="1"/>
</dbReference>
<feature type="transmembrane region" description="Helical" evidence="8">
    <location>
        <begin position="80"/>
        <end position="97"/>
    </location>
</feature>
<evidence type="ECO:0000313" key="9">
    <source>
        <dbReference type="EMBL" id="MFC5531588.1"/>
    </source>
</evidence>
<keyword evidence="10" id="KW-1185">Reference proteome</keyword>
<evidence type="ECO:0000313" key="10">
    <source>
        <dbReference type="Proteomes" id="UP001596108"/>
    </source>
</evidence>
<dbReference type="InterPro" id="IPR000522">
    <property type="entry name" value="ABC_transptr_permease_BtuC"/>
</dbReference>
<feature type="transmembrane region" description="Helical" evidence="8">
    <location>
        <begin position="109"/>
        <end position="128"/>
    </location>
</feature>
<comment type="subcellular location">
    <subcellularLocation>
        <location evidence="1">Cell membrane</location>
        <topology evidence="1">Multi-pass membrane protein</topology>
    </subcellularLocation>
</comment>
<evidence type="ECO:0000256" key="5">
    <source>
        <dbReference type="ARBA" id="ARBA00022692"/>
    </source>
</evidence>
<evidence type="ECO:0000256" key="8">
    <source>
        <dbReference type="SAM" id="Phobius"/>
    </source>
</evidence>
<feature type="transmembrane region" description="Helical" evidence="8">
    <location>
        <begin position="291"/>
        <end position="308"/>
    </location>
</feature>
<dbReference type="Gene3D" id="1.10.3470.10">
    <property type="entry name" value="ABC transporter involved in vitamin B12 uptake, BtuC"/>
    <property type="match status" value="1"/>
</dbReference>
<keyword evidence="5 8" id="KW-0812">Transmembrane</keyword>
<evidence type="ECO:0000256" key="7">
    <source>
        <dbReference type="ARBA" id="ARBA00023136"/>
    </source>
</evidence>
<keyword evidence="3" id="KW-0813">Transport</keyword>
<evidence type="ECO:0000256" key="2">
    <source>
        <dbReference type="ARBA" id="ARBA00007935"/>
    </source>
</evidence>
<dbReference type="SUPFAM" id="SSF81345">
    <property type="entry name" value="ABC transporter involved in vitamin B12 uptake, BtuC"/>
    <property type="match status" value="1"/>
</dbReference>
<keyword evidence="6 8" id="KW-1133">Transmembrane helix</keyword>
<name>A0ABW0R3N0_9BACL</name>
<dbReference type="RefSeq" id="WP_378113547.1">
    <property type="nucleotide sequence ID" value="NZ_JBHSNC010000055.1"/>
</dbReference>
<comment type="similarity">
    <text evidence="2">Belongs to the binding-protein-dependent transport system permease family. FecCD subfamily.</text>
</comment>
<dbReference type="CDD" id="cd06550">
    <property type="entry name" value="TM_ABC_iron-siderophores_like"/>
    <property type="match status" value="1"/>
</dbReference>
<keyword evidence="4" id="KW-1003">Cell membrane</keyword>